<protein>
    <submittedName>
        <fullName evidence="3">HD domain-containing protein</fullName>
    </submittedName>
</protein>
<sequence length="242" mass="27279">MAGMTWNGWELTERTRALEALHDEQWKMLGFGETNDETSDGTSTSSSEGDSENFIKRHCEIVARIALIIAHNSRYQLSLQERELLVEGALAHDIGTYKVLDAVRFSSGKEPIFRRGEYIKHGIYGYSLLLSKGFDGSIAQFARNHTGVGLTKEDCVRQNLPLIPTNYVPQNSLQEIVLLADKFHTKSLPPQFVSTGMARHRCEKFGEENIARWDKLVATWSVPTAEQLEALAREYSMGVMKI</sequence>
<dbReference type="Proteomes" id="UP001597036">
    <property type="component" value="Unassembled WGS sequence"/>
</dbReference>
<proteinExistence type="predicted"/>
<evidence type="ECO:0000313" key="4">
    <source>
        <dbReference type="Proteomes" id="UP001597036"/>
    </source>
</evidence>
<accession>A0ABW2Y5N5</accession>
<feature type="region of interest" description="Disordered" evidence="1">
    <location>
        <begin position="32"/>
        <end position="51"/>
    </location>
</feature>
<keyword evidence="4" id="KW-1185">Reference proteome</keyword>
<feature type="domain" description="HD" evidence="2">
    <location>
        <begin position="57"/>
        <end position="185"/>
    </location>
</feature>
<gene>
    <name evidence="3" type="ORF">ACFQY8_02730</name>
</gene>
<organism evidence="3 4">
    <name type="scientific">Alloscardovia venturai</name>
    <dbReference type="NCBI Taxonomy" id="1769421"/>
    <lineage>
        <taxon>Bacteria</taxon>
        <taxon>Bacillati</taxon>
        <taxon>Actinomycetota</taxon>
        <taxon>Actinomycetes</taxon>
        <taxon>Bifidobacteriales</taxon>
        <taxon>Bifidobacteriaceae</taxon>
        <taxon>Alloscardovia</taxon>
    </lineage>
</organism>
<dbReference type="InterPro" id="IPR006674">
    <property type="entry name" value="HD_domain"/>
</dbReference>
<reference evidence="4" key="1">
    <citation type="journal article" date="2019" name="Int. J. Syst. Evol. Microbiol.">
        <title>The Global Catalogue of Microorganisms (GCM) 10K type strain sequencing project: providing services to taxonomists for standard genome sequencing and annotation.</title>
        <authorList>
            <consortium name="The Broad Institute Genomics Platform"/>
            <consortium name="The Broad Institute Genome Sequencing Center for Infectious Disease"/>
            <person name="Wu L."/>
            <person name="Ma J."/>
        </authorList>
    </citation>
    <scope>NUCLEOTIDE SEQUENCE [LARGE SCALE GENOMIC DNA]</scope>
    <source>
        <strain evidence="4">CCM 8604</strain>
    </source>
</reference>
<evidence type="ECO:0000313" key="3">
    <source>
        <dbReference type="EMBL" id="MFD0704665.1"/>
    </source>
</evidence>
<dbReference type="CDD" id="cd00077">
    <property type="entry name" value="HDc"/>
    <property type="match status" value="1"/>
</dbReference>
<name>A0ABW2Y5N5_9BIFI</name>
<comment type="caution">
    <text evidence="3">The sequence shown here is derived from an EMBL/GenBank/DDBJ whole genome shotgun (WGS) entry which is preliminary data.</text>
</comment>
<dbReference type="InterPro" id="IPR003607">
    <property type="entry name" value="HD/PDEase_dom"/>
</dbReference>
<dbReference type="Pfam" id="PF01966">
    <property type="entry name" value="HD"/>
    <property type="match status" value="1"/>
</dbReference>
<evidence type="ECO:0000259" key="2">
    <source>
        <dbReference type="Pfam" id="PF01966"/>
    </source>
</evidence>
<dbReference type="SUPFAM" id="SSF109604">
    <property type="entry name" value="HD-domain/PDEase-like"/>
    <property type="match status" value="1"/>
</dbReference>
<dbReference type="Gene3D" id="1.10.3210.10">
    <property type="entry name" value="Hypothetical protein af1432"/>
    <property type="match status" value="1"/>
</dbReference>
<dbReference type="EMBL" id="JBHTHQ010000013">
    <property type="protein sequence ID" value="MFD0704665.1"/>
    <property type="molecule type" value="Genomic_DNA"/>
</dbReference>
<evidence type="ECO:0000256" key="1">
    <source>
        <dbReference type="SAM" id="MobiDB-lite"/>
    </source>
</evidence>